<evidence type="ECO:0000256" key="5">
    <source>
        <dbReference type="ARBA" id="ARBA00022481"/>
    </source>
</evidence>
<evidence type="ECO:0000256" key="2">
    <source>
        <dbReference type="ARBA" id="ARBA00009984"/>
    </source>
</evidence>
<dbReference type="InterPro" id="IPR012902">
    <property type="entry name" value="N_methyl_site"/>
</dbReference>
<evidence type="ECO:0000313" key="13">
    <source>
        <dbReference type="EMBL" id="QDX28135.1"/>
    </source>
</evidence>
<evidence type="ECO:0000256" key="4">
    <source>
        <dbReference type="ARBA" id="ARBA00022475"/>
    </source>
</evidence>
<dbReference type="PRINTS" id="PR00813">
    <property type="entry name" value="BCTERIALGSPG"/>
</dbReference>
<keyword evidence="6" id="KW-0997">Cell inner membrane</keyword>
<dbReference type="InterPro" id="IPR013545">
    <property type="entry name" value="T2SS_protein-GspG_C"/>
</dbReference>
<evidence type="ECO:0000259" key="12">
    <source>
        <dbReference type="Pfam" id="PF08334"/>
    </source>
</evidence>
<evidence type="ECO:0000256" key="8">
    <source>
        <dbReference type="ARBA" id="ARBA00022989"/>
    </source>
</evidence>
<evidence type="ECO:0000256" key="1">
    <source>
        <dbReference type="ARBA" id="ARBA00004377"/>
    </source>
</evidence>
<dbReference type="Pfam" id="PF07963">
    <property type="entry name" value="N_methyl"/>
    <property type="match status" value="1"/>
</dbReference>
<evidence type="ECO:0000256" key="10">
    <source>
        <dbReference type="SAM" id="MobiDB-lite"/>
    </source>
</evidence>
<keyword evidence="4" id="KW-1003">Cell membrane</keyword>
<dbReference type="Pfam" id="PF08334">
    <property type="entry name" value="T2SSG"/>
    <property type="match status" value="1"/>
</dbReference>
<dbReference type="GO" id="GO:0015628">
    <property type="term" value="P:protein secretion by the type II secretion system"/>
    <property type="evidence" value="ECO:0007669"/>
    <property type="project" value="InterPro"/>
</dbReference>
<name>A0A518RL23_9SPHN</name>
<feature type="transmembrane region" description="Helical" evidence="11">
    <location>
        <begin position="38"/>
        <end position="60"/>
    </location>
</feature>
<keyword evidence="8 11" id="KW-1133">Transmembrane helix</keyword>
<dbReference type="SUPFAM" id="SSF54523">
    <property type="entry name" value="Pili subunits"/>
    <property type="match status" value="1"/>
</dbReference>
<dbReference type="PROSITE" id="PS00409">
    <property type="entry name" value="PROKAR_NTER_METHYL"/>
    <property type="match status" value="1"/>
</dbReference>
<feature type="region of interest" description="Disordered" evidence="10">
    <location>
        <begin position="145"/>
        <end position="167"/>
    </location>
</feature>
<dbReference type="Proteomes" id="UP000318055">
    <property type="component" value="Chromosome"/>
</dbReference>
<dbReference type="InterPro" id="IPR045584">
    <property type="entry name" value="Pilin-like"/>
</dbReference>
<evidence type="ECO:0000256" key="11">
    <source>
        <dbReference type="SAM" id="Phobius"/>
    </source>
</evidence>
<protein>
    <recommendedName>
        <fullName evidence="3">Type II secretion system core protein G</fullName>
    </recommendedName>
</protein>
<reference evidence="13 14" key="1">
    <citation type="submission" date="2019-07" db="EMBL/GenBank/DDBJ databases">
        <title>Sphingomonas alkalisoli sp. nov., isolated from rhizosphere soil of Suaedae salsa.</title>
        <authorList>
            <person name="Zhang H."/>
            <person name="Xu L."/>
            <person name="Zhang J.-X."/>
            <person name="Sun J.-Q."/>
        </authorList>
    </citation>
    <scope>NUCLEOTIDE SEQUENCE [LARGE SCALE GENOMIC DNA]</scope>
    <source>
        <strain evidence="13 14">XS-10</strain>
    </source>
</reference>
<keyword evidence="14" id="KW-1185">Reference proteome</keyword>
<dbReference type="NCBIfam" id="TIGR01710">
    <property type="entry name" value="typeII_sec_gspG"/>
    <property type="match status" value="1"/>
</dbReference>
<organism evidence="13 14">
    <name type="scientific">Sphingomonas suaedae</name>
    <dbReference type="NCBI Taxonomy" id="2599297"/>
    <lineage>
        <taxon>Bacteria</taxon>
        <taxon>Pseudomonadati</taxon>
        <taxon>Pseudomonadota</taxon>
        <taxon>Alphaproteobacteria</taxon>
        <taxon>Sphingomonadales</taxon>
        <taxon>Sphingomonadaceae</taxon>
        <taxon>Sphingomonas</taxon>
    </lineage>
</organism>
<evidence type="ECO:0000256" key="9">
    <source>
        <dbReference type="ARBA" id="ARBA00023136"/>
    </source>
</evidence>
<dbReference type="GO" id="GO:0005886">
    <property type="term" value="C:plasma membrane"/>
    <property type="evidence" value="ECO:0007669"/>
    <property type="project" value="UniProtKB-SubCell"/>
</dbReference>
<keyword evidence="7 11" id="KW-0812">Transmembrane</keyword>
<keyword evidence="5" id="KW-0488">Methylation</keyword>
<dbReference type="AlphaFoldDB" id="A0A518RL23"/>
<comment type="subcellular location">
    <subcellularLocation>
        <location evidence="1">Cell inner membrane</location>
        <topology evidence="1">Single-pass membrane protein</topology>
    </subcellularLocation>
</comment>
<keyword evidence="9 11" id="KW-0472">Membrane</keyword>
<dbReference type="InterPro" id="IPR000983">
    <property type="entry name" value="Bac_GSPG_pilin"/>
</dbReference>
<dbReference type="PANTHER" id="PTHR30093">
    <property type="entry name" value="GENERAL SECRETION PATHWAY PROTEIN G"/>
    <property type="match status" value="1"/>
</dbReference>
<evidence type="ECO:0000313" key="14">
    <source>
        <dbReference type="Proteomes" id="UP000318055"/>
    </source>
</evidence>
<dbReference type="NCBIfam" id="TIGR02532">
    <property type="entry name" value="IV_pilin_GFxxxE"/>
    <property type="match status" value="1"/>
</dbReference>
<comment type="similarity">
    <text evidence="2">Belongs to the GSP G family.</text>
</comment>
<feature type="domain" description="Type II secretion system protein GspG C-terminal" evidence="12">
    <location>
        <begin position="58"/>
        <end position="163"/>
    </location>
</feature>
<dbReference type="RefSeq" id="WP_145849605.1">
    <property type="nucleotide sequence ID" value="NZ_CP042239.1"/>
</dbReference>
<evidence type="ECO:0000256" key="7">
    <source>
        <dbReference type="ARBA" id="ARBA00022692"/>
    </source>
</evidence>
<evidence type="ECO:0000256" key="6">
    <source>
        <dbReference type="ARBA" id="ARBA00022519"/>
    </source>
</evidence>
<sequence>MRTVLKQFNDTVTVDVAKSKHAKGKGRPVPTGEAGLTLLEMIVVLVIIAIVAGLVTMNVVGRPDQARVTTTKTNLVTLSSALTTYRLDNGQYPSTTQGLKALVEKPTTPPLPTAWPDGGYVRIDPVDAWGNPYVYESTGSSFTLKSLGRDGKPGGEGLDADLDSRDR</sequence>
<dbReference type="Gene3D" id="3.30.700.10">
    <property type="entry name" value="Glycoprotein, Type 4 Pilin"/>
    <property type="match status" value="1"/>
</dbReference>
<evidence type="ECO:0000256" key="3">
    <source>
        <dbReference type="ARBA" id="ARBA00020042"/>
    </source>
</evidence>
<dbReference type="EMBL" id="CP042239">
    <property type="protein sequence ID" value="QDX28135.1"/>
    <property type="molecule type" value="Genomic_DNA"/>
</dbReference>
<accession>A0A518RL23</accession>
<dbReference type="OrthoDB" id="9795612at2"/>
<dbReference type="PANTHER" id="PTHR30093:SF44">
    <property type="entry name" value="TYPE II SECRETION SYSTEM CORE PROTEIN G"/>
    <property type="match status" value="1"/>
</dbReference>
<dbReference type="GO" id="GO:0015627">
    <property type="term" value="C:type II protein secretion system complex"/>
    <property type="evidence" value="ECO:0007669"/>
    <property type="project" value="InterPro"/>
</dbReference>
<dbReference type="KEGG" id="ssua:FPZ54_05875"/>
<dbReference type="InterPro" id="IPR010054">
    <property type="entry name" value="Type2_sec_GspG"/>
</dbReference>
<gene>
    <name evidence="13" type="primary">gspG</name>
    <name evidence="13" type="ORF">FPZ54_05875</name>
</gene>
<proteinExistence type="inferred from homology"/>